<dbReference type="Gene3D" id="2.30.30.40">
    <property type="entry name" value="SH3 Domains"/>
    <property type="match status" value="1"/>
</dbReference>
<comment type="caution">
    <text evidence="2">The sequence shown here is derived from an EMBL/GenBank/DDBJ whole genome shotgun (WGS) entry which is preliminary data.</text>
</comment>
<protein>
    <submittedName>
        <fullName evidence="2">Uncharacterized protein YraI</fullName>
    </submittedName>
</protein>
<keyword evidence="3" id="KW-1185">Reference proteome</keyword>
<sequence>MTRGANRRPAGRALVLIAVVASALAVAVPPAAAAVSGTVRTAGDPLTVRRAASTSAAAIGTVANGTTVSIDCQTTGTPVSGTYGTTTLWDYVPSLGGYVSDAYMYTGSDGQVAPDCGVGTGSAQCSTGQCAGEARFRSSDAHFVVYDRVPDGKSGVAAYWTAGGAGPFYAWNSGGSGTSAEHAVPGLEPGDWIFYKVCVADRAADPDLRACSAGLTDYVA</sequence>
<feature type="signal peptide" evidence="1">
    <location>
        <begin position="1"/>
        <end position="33"/>
    </location>
</feature>
<evidence type="ECO:0000313" key="3">
    <source>
        <dbReference type="Proteomes" id="UP000238362"/>
    </source>
</evidence>
<accession>A0A2T0LYY6</accession>
<dbReference type="Proteomes" id="UP000238362">
    <property type="component" value="Unassembled WGS sequence"/>
</dbReference>
<dbReference type="EMBL" id="PVNH01000003">
    <property type="protein sequence ID" value="PRX49345.1"/>
    <property type="molecule type" value="Genomic_DNA"/>
</dbReference>
<keyword evidence="1" id="KW-0732">Signal</keyword>
<dbReference type="AlphaFoldDB" id="A0A2T0LYY6"/>
<name>A0A2T0LYY6_9PSEU</name>
<feature type="chain" id="PRO_5015606538" evidence="1">
    <location>
        <begin position="34"/>
        <end position="220"/>
    </location>
</feature>
<gene>
    <name evidence="2" type="ORF">B0I33_103380</name>
</gene>
<organism evidence="2 3">
    <name type="scientific">Prauserella shujinwangii</name>
    <dbReference type="NCBI Taxonomy" id="1453103"/>
    <lineage>
        <taxon>Bacteria</taxon>
        <taxon>Bacillati</taxon>
        <taxon>Actinomycetota</taxon>
        <taxon>Actinomycetes</taxon>
        <taxon>Pseudonocardiales</taxon>
        <taxon>Pseudonocardiaceae</taxon>
        <taxon>Prauserella</taxon>
    </lineage>
</organism>
<dbReference type="RefSeq" id="WP_181193223.1">
    <property type="nucleotide sequence ID" value="NZ_PVNH01000003.1"/>
</dbReference>
<evidence type="ECO:0000313" key="2">
    <source>
        <dbReference type="EMBL" id="PRX49345.1"/>
    </source>
</evidence>
<reference evidence="2 3" key="1">
    <citation type="submission" date="2018-03" db="EMBL/GenBank/DDBJ databases">
        <title>Genomic Encyclopedia of Type Strains, Phase III (KMG-III): the genomes of soil and plant-associated and newly described type strains.</title>
        <authorList>
            <person name="Whitman W."/>
        </authorList>
    </citation>
    <scope>NUCLEOTIDE SEQUENCE [LARGE SCALE GENOMIC DNA]</scope>
    <source>
        <strain evidence="2 3">CGMCC 4.7125</strain>
    </source>
</reference>
<proteinExistence type="predicted"/>
<evidence type="ECO:0000256" key="1">
    <source>
        <dbReference type="SAM" id="SignalP"/>
    </source>
</evidence>